<dbReference type="SUPFAM" id="SSF75304">
    <property type="entry name" value="Amidase signature (AS) enzymes"/>
    <property type="match status" value="1"/>
</dbReference>
<gene>
    <name evidence="2" type="ORF">VTL71DRAFT_13262</name>
</gene>
<name>A0ABR4CLB7_9HELO</name>
<reference evidence="2 3" key="1">
    <citation type="journal article" date="2024" name="Commun. Biol.">
        <title>Comparative genomic analysis of thermophilic fungi reveals convergent evolutionary adaptations and gene losses.</title>
        <authorList>
            <person name="Steindorff A.S."/>
            <person name="Aguilar-Pontes M.V."/>
            <person name="Robinson A.J."/>
            <person name="Andreopoulos B."/>
            <person name="LaButti K."/>
            <person name="Kuo A."/>
            <person name="Mondo S."/>
            <person name="Riley R."/>
            <person name="Otillar R."/>
            <person name="Haridas S."/>
            <person name="Lipzen A."/>
            <person name="Grimwood J."/>
            <person name="Schmutz J."/>
            <person name="Clum A."/>
            <person name="Reid I.D."/>
            <person name="Moisan M.C."/>
            <person name="Butler G."/>
            <person name="Nguyen T.T.M."/>
            <person name="Dewar K."/>
            <person name="Conant G."/>
            <person name="Drula E."/>
            <person name="Henrissat B."/>
            <person name="Hansel C."/>
            <person name="Singer S."/>
            <person name="Hutchinson M.I."/>
            <person name="de Vries R.P."/>
            <person name="Natvig D.O."/>
            <person name="Powell A.J."/>
            <person name="Tsang A."/>
            <person name="Grigoriev I.V."/>
        </authorList>
    </citation>
    <scope>NUCLEOTIDE SEQUENCE [LARGE SCALE GENOMIC DNA]</scope>
    <source>
        <strain evidence="2 3">CBS 494.80</strain>
    </source>
</reference>
<keyword evidence="3" id="KW-1185">Reference proteome</keyword>
<protein>
    <recommendedName>
        <fullName evidence="1">Amidase domain-containing protein</fullName>
    </recommendedName>
</protein>
<dbReference type="InterPro" id="IPR036928">
    <property type="entry name" value="AS_sf"/>
</dbReference>
<feature type="domain" description="Amidase" evidence="1">
    <location>
        <begin position="147"/>
        <end position="287"/>
    </location>
</feature>
<evidence type="ECO:0000259" key="1">
    <source>
        <dbReference type="Pfam" id="PF01425"/>
    </source>
</evidence>
<dbReference type="Pfam" id="PF01425">
    <property type="entry name" value="Amidase"/>
    <property type="match status" value="1"/>
</dbReference>
<dbReference type="PANTHER" id="PTHR46310">
    <property type="entry name" value="AMIDASE 1"/>
    <property type="match status" value="1"/>
</dbReference>
<accession>A0ABR4CLB7</accession>
<sequence>MKNRPLLLDSMSSADSLDEEEEITVGEVRYHLVPNPQNFLHAFSGLQKIPALVLVYVTTPKHAVSRATLRDFRSNTLDYDDVFQPAFCHTVVFYGSKKEDTIIEPDALDELEAWKAKDQVFIAGNTASVAPGPDGRIIVPSRCYYKQTEAQPLHGARIGVKDNIDIAGHKTSLCNRFIVDAGAIIVGKLKLQAMFNREEPLECVEFTAPFNPRGDGYQVPSGSSHASGAAIAAYDWLDFSLGSDTNGSSRKPASYNGCFQIRPSTGILNGNGVVGMFPQFDMPAFLAEIFPSLPTSYLYGMEALLCFTAIEILYPSDYLPTPNPAQTRLLDIFVSGLESALNVKRKHISLKELWKKDCPDGPQHADVAEYLRFAGIYPFYHDAYHATSDFRKGFEEKHGKPPFVHRCIQWTWEVGKSISRAERDECWRRDEIYRHWLLERIFKADCQDSISIMVLPIEVGQPVYRDAPVTPYGLLSGYDALNMSPIMRAPEVTAPVGEIPYDSIVSQRKKPLPIAASVIGAPGTDLIIAELARKGMEAAGLPTQVRTGRSIYEEKDWENLVGLNM</sequence>
<evidence type="ECO:0000313" key="2">
    <source>
        <dbReference type="EMBL" id="KAL2070236.1"/>
    </source>
</evidence>
<dbReference type="Proteomes" id="UP001595075">
    <property type="component" value="Unassembled WGS sequence"/>
</dbReference>
<dbReference type="PANTHER" id="PTHR46310:SF7">
    <property type="entry name" value="AMIDASE 1"/>
    <property type="match status" value="1"/>
</dbReference>
<dbReference type="EMBL" id="JAZHXI010000006">
    <property type="protein sequence ID" value="KAL2070236.1"/>
    <property type="molecule type" value="Genomic_DNA"/>
</dbReference>
<proteinExistence type="predicted"/>
<comment type="caution">
    <text evidence="2">The sequence shown here is derived from an EMBL/GenBank/DDBJ whole genome shotgun (WGS) entry which is preliminary data.</text>
</comment>
<organism evidence="2 3">
    <name type="scientific">Oculimacula yallundae</name>
    <dbReference type="NCBI Taxonomy" id="86028"/>
    <lineage>
        <taxon>Eukaryota</taxon>
        <taxon>Fungi</taxon>
        <taxon>Dikarya</taxon>
        <taxon>Ascomycota</taxon>
        <taxon>Pezizomycotina</taxon>
        <taxon>Leotiomycetes</taxon>
        <taxon>Helotiales</taxon>
        <taxon>Ploettnerulaceae</taxon>
        <taxon>Oculimacula</taxon>
    </lineage>
</organism>
<evidence type="ECO:0000313" key="3">
    <source>
        <dbReference type="Proteomes" id="UP001595075"/>
    </source>
</evidence>
<dbReference type="InterPro" id="IPR023631">
    <property type="entry name" value="Amidase_dom"/>
</dbReference>
<dbReference type="Gene3D" id="3.90.1300.10">
    <property type="entry name" value="Amidase signature (AS) domain"/>
    <property type="match status" value="1"/>
</dbReference>